<dbReference type="InterPro" id="IPR001611">
    <property type="entry name" value="Leu-rich_rpt"/>
</dbReference>
<dbReference type="InterPro" id="IPR052394">
    <property type="entry name" value="LRR-containing"/>
</dbReference>
<evidence type="ECO:0000259" key="1">
    <source>
        <dbReference type="PROSITE" id="PS50222"/>
    </source>
</evidence>
<dbReference type="GO" id="GO:0005509">
    <property type="term" value="F:calcium ion binding"/>
    <property type="evidence" value="ECO:0007669"/>
    <property type="project" value="InterPro"/>
</dbReference>
<dbReference type="Gene3D" id="1.10.238.10">
    <property type="entry name" value="EF-hand"/>
    <property type="match status" value="1"/>
</dbReference>
<gene>
    <name evidence="3" type="primary">LOC116286814</name>
</gene>
<dbReference type="SUPFAM" id="SSF47473">
    <property type="entry name" value="EF-hand"/>
    <property type="match status" value="1"/>
</dbReference>
<feature type="domain" description="EF-hand" evidence="1">
    <location>
        <begin position="323"/>
        <end position="358"/>
    </location>
</feature>
<dbReference type="PANTHER" id="PTHR24114">
    <property type="entry name" value="LEUCINE RICH REPEAT FAMILY PROTEIN"/>
    <property type="match status" value="1"/>
</dbReference>
<evidence type="ECO:0000313" key="2">
    <source>
        <dbReference type="Proteomes" id="UP000515163"/>
    </source>
</evidence>
<keyword evidence="2" id="KW-1185">Reference proteome</keyword>
<dbReference type="GeneID" id="116286814"/>
<protein>
    <submittedName>
        <fullName evidence="3">Leucine-rich repeat-containing protein 74B-like</fullName>
    </submittedName>
</protein>
<dbReference type="AlphaFoldDB" id="A0A6P8H9U4"/>
<evidence type="ECO:0000313" key="3">
    <source>
        <dbReference type="RefSeq" id="XP_031549260.1"/>
    </source>
</evidence>
<name>A0A6P8H9U4_ACTTE</name>
<dbReference type="PROSITE" id="PS50222">
    <property type="entry name" value="EF_HAND_2"/>
    <property type="match status" value="1"/>
</dbReference>
<accession>A0A6P8H9U4</accession>
<dbReference type="SMART" id="SM00368">
    <property type="entry name" value="LRR_RI"/>
    <property type="match status" value="7"/>
</dbReference>
<reference evidence="3" key="1">
    <citation type="submission" date="2025-08" db="UniProtKB">
        <authorList>
            <consortium name="RefSeq"/>
        </authorList>
    </citation>
    <scope>IDENTIFICATION</scope>
    <source>
        <tissue evidence="3">Tentacle</tissue>
    </source>
</reference>
<dbReference type="KEGG" id="aten:116286814"/>
<dbReference type="Pfam" id="PF13516">
    <property type="entry name" value="LRR_6"/>
    <property type="match status" value="6"/>
</dbReference>
<dbReference type="Proteomes" id="UP000515163">
    <property type="component" value="Unplaced"/>
</dbReference>
<dbReference type="OrthoDB" id="120976at2759"/>
<dbReference type="InterPro" id="IPR002048">
    <property type="entry name" value="EF_hand_dom"/>
</dbReference>
<dbReference type="InterPro" id="IPR032675">
    <property type="entry name" value="LRR_dom_sf"/>
</dbReference>
<dbReference type="InParanoid" id="A0A6P8H9U4"/>
<dbReference type="PANTHER" id="PTHR24114:SF50">
    <property type="entry name" value="RNI-LIKE PROTEIN"/>
    <property type="match status" value="1"/>
</dbReference>
<sequence length="360" mass="39800">MVPHDANFPLVTENGDFSVVILKGALLSALLDLSGNRVGKPGLTALGEMLEFNVNLKELNLSGCQIQAGSDAEAFVSSLCVNSQLKSLNLSYNEIGDSGAIRLGPVLVNNQSLTFLDISWNNIRSAGAEALCRGLSRNTSLTELDLSWNGLGNFGAECTKQTLIDNKSIRILNLSSNHISITGIKHIAQALHRNRTLQVLKIGKNPFLSSGASMILKSLLANQQSALCELTLEDVVFNEECETHLSALLEQNPTFLCTWDVTIKGGSVISGKQPEPMELLLICIHNQGFRLIDFYKILINDHTRLSLKKEEFVTGIKKRNFPFSDKQLRALFDVLDTKKGGIITFEQFIVLKNYRRQKRR</sequence>
<dbReference type="RefSeq" id="XP_031549260.1">
    <property type="nucleotide sequence ID" value="XM_031693400.1"/>
</dbReference>
<organism evidence="2 3">
    <name type="scientific">Actinia tenebrosa</name>
    <name type="common">Australian red waratah sea anemone</name>
    <dbReference type="NCBI Taxonomy" id="6105"/>
    <lineage>
        <taxon>Eukaryota</taxon>
        <taxon>Metazoa</taxon>
        <taxon>Cnidaria</taxon>
        <taxon>Anthozoa</taxon>
        <taxon>Hexacorallia</taxon>
        <taxon>Actiniaria</taxon>
        <taxon>Actiniidae</taxon>
        <taxon>Actinia</taxon>
    </lineage>
</organism>
<proteinExistence type="predicted"/>
<dbReference type="SUPFAM" id="SSF52047">
    <property type="entry name" value="RNI-like"/>
    <property type="match status" value="1"/>
</dbReference>
<dbReference type="InterPro" id="IPR011992">
    <property type="entry name" value="EF-hand-dom_pair"/>
</dbReference>
<dbReference type="Gene3D" id="3.80.10.10">
    <property type="entry name" value="Ribonuclease Inhibitor"/>
    <property type="match status" value="3"/>
</dbReference>